<feature type="chain" id="PRO_5010433304" evidence="3">
    <location>
        <begin position="20"/>
        <end position="1528"/>
    </location>
</feature>
<dbReference type="EMBL" id="FMUN01000004">
    <property type="protein sequence ID" value="SCY29155.1"/>
    <property type="molecule type" value="Genomic_DNA"/>
</dbReference>
<feature type="domain" description="Teneurin-like YD-shell" evidence="6">
    <location>
        <begin position="1063"/>
        <end position="1177"/>
    </location>
</feature>
<evidence type="ECO:0000313" key="7">
    <source>
        <dbReference type="EMBL" id="SCY29155.1"/>
    </source>
</evidence>
<feature type="domain" description="Teneurin-like YD-shell" evidence="6">
    <location>
        <begin position="583"/>
        <end position="742"/>
    </location>
</feature>
<protein>
    <submittedName>
        <fullName evidence="7">RHS repeat-associated core domain-containing protein</fullName>
    </submittedName>
</protein>
<dbReference type="Pfam" id="PF03527">
    <property type="entry name" value="RHS"/>
    <property type="match status" value="1"/>
</dbReference>
<dbReference type="NCBIfam" id="TIGR03696">
    <property type="entry name" value="Rhs_assc_core"/>
    <property type="match status" value="1"/>
</dbReference>
<name>A0A0P9CQG1_9GAMM</name>
<evidence type="ECO:0000256" key="2">
    <source>
        <dbReference type="SAM" id="MobiDB-lite"/>
    </source>
</evidence>
<dbReference type="Gene3D" id="1.10.1330.10">
    <property type="entry name" value="Dockerin domain"/>
    <property type="match status" value="1"/>
</dbReference>
<dbReference type="Proteomes" id="UP000183104">
    <property type="component" value="Unassembled WGS sequence"/>
</dbReference>
<keyword evidence="3" id="KW-0732">Signal</keyword>
<evidence type="ECO:0000259" key="5">
    <source>
        <dbReference type="Pfam" id="PF20148"/>
    </source>
</evidence>
<proteinExistence type="predicted"/>
<dbReference type="Pfam" id="PF25023">
    <property type="entry name" value="TEN_YD-shell"/>
    <property type="match status" value="2"/>
</dbReference>
<feature type="domain" description="RHS protein conserved region" evidence="4">
    <location>
        <begin position="1314"/>
        <end position="1348"/>
    </location>
</feature>
<reference evidence="8" key="1">
    <citation type="submission" date="2016-10" db="EMBL/GenBank/DDBJ databases">
        <authorList>
            <person name="Varghese N."/>
        </authorList>
    </citation>
    <scope>NUCLEOTIDE SEQUENCE [LARGE SCALE GENOMIC DNA]</scope>
    <source>
        <strain evidence="8">HL 19</strain>
    </source>
</reference>
<dbReference type="InterPro" id="IPR036439">
    <property type="entry name" value="Dockerin_dom_sf"/>
</dbReference>
<dbReference type="PROSITE" id="PS51257">
    <property type="entry name" value="PROKAR_LIPOPROTEIN"/>
    <property type="match status" value="1"/>
</dbReference>
<dbReference type="Pfam" id="PF00404">
    <property type="entry name" value="Dockerin_1"/>
    <property type="match status" value="1"/>
</dbReference>
<dbReference type="Pfam" id="PF05593">
    <property type="entry name" value="RHS_repeat"/>
    <property type="match status" value="4"/>
</dbReference>
<dbReference type="PANTHER" id="PTHR32305:SF15">
    <property type="entry name" value="PROTEIN RHSA-RELATED"/>
    <property type="match status" value="1"/>
</dbReference>
<evidence type="ECO:0000256" key="3">
    <source>
        <dbReference type="SAM" id="SignalP"/>
    </source>
</evidence>
<dbReference type="InterPro" id="IPR006530">
    <property type="entry name" value="YD"/>
</dbReference>
<feature type="domain" description="DUF6531" evidence="5">
    <location>
        <begin position="232"/>
        <end position="297"/>
    </location>
</feature>
<dbReference type="GO" id="GO:0004553">
    <property type="term" value="F:hydrolase activity, hydrolyzing O-glycosyl compounds"/>
    <property type="evidence" value="ECO:0007669"/>
    <property type="project" value="InterPro"/>
</dbReference>
<dbReference type="InterPro" id="IPR001826">
    <property type="entry name" value="RHS"/>
</dbReference>
<evidence type="ECO:0000313" key="8">
    <source>
        <dbReference type="Proteomes" id="UP000183104"/>
    </source>
</evidence>
<keyword evidence="1" id="KW-0677">Repeat</keyword>
<dbReference type="InterPro" id="IPR022385">
    <property type="entry name" value="Rhs_assc_core"/>
</dbReference>
<feature type="region of interest" description="Disordered" evidence="2">
    <location>
        <begin position="1236"/>
        <end position="1269"/>
    </location>
</feature>
<dbReference type="InterPro" id="IPR018247">
    <property type="entry name" value="EF_Hand_1_Ca_BS"/>
</dbReference>
<dbReference type="PROSITE" id="PS00018">
    <property type="entry name" value="EF_HAND_1"/>
    <property type="match status" value="1"/>
</dbReference>
<evidence type="ECO:0000256" key="1">
    <source>
        <dbReference type="ARBA" id="ARBA00022737"/>
    </source>
</evidence>
<feature type="compositionally biased region" description="Basic and acidic residues" evidence="2">
    <location>
        <begin position="1249"/>
        <end position="1263"/>
    </location>
</feature>
<dbReference type="CDD" id="cd14256">
    <property type="entry name" value="Dockerin_I"/>
    <property type="match status" value="1"/>
</dbReference>
<feature type="signal peptide" evidence="3">
    <location>
        <begin position="1"/>
        <end position="19"/>
    </location>
</feature>
<dbReference type="STRING" id="381306.AN478_02655"/>
<accession>A0A0P9CQG1</accession>
<evidence type="ECO:0000259" key="6">
    <source>
        <dbReference type="Pfam" id="PF25023"/>
    </source>
</evidence>
<dbReference type="Gene3D" id="2.180.10.10">
    <property type="entry name" value="RHS repeat-associated core"/>
    <property type="match status" value="4"/>
</dbReference>
<dbReference type="RefSeq" id="WP_054965072.1">
    <property type="nucleotide sequence ID" value="NZ_FMUN01000004.1"/>
</dbReference>
<keyword evidence="8" id="KW-1185">Reference proteome</keyword>
<dbReference type="InterPro" id="IPR002105">
    <property type="entry name" value="Dockerin_1_rpt"/>
</dbReference>
<gene>
    <name evidence="7" type="ORF">SAMN05661077_1731</name>
</gene>
<dbReference type="PANTHER" id="PTHR32305">
    <property type="match status" value="1"/>
</dbReference>
<dbReference type="PATRIC" id="fig|381306.5.peg.2101"/>
<evidence type="ECO:0000259" key="4">
    <source>
        <dbReference type="Pfam" id="PF03527"/>
    </source>
</evidence>
<sequence length="1528" mass="168739">MPRIAAVLALLLLPNLAQAAYSCDPGGWITTIGFEAVAKEEPRGPDTPIEYYFATLECRGGMVGRIVHTSVLMTPNQVAEGAGGAIDTYNTRGLATSCQTAFYFVHKYYEGTVTNSLDGQLVTVDFADSPYPVGEISEAPFNDTFTGGFEAQGCGECPAGESVTATVEEMHDGCYKGCEVTDLYPTKENEWVRTLEGEYTGDTCEDTEADGDSDKMYACAINGGGPDTSTDNPINFATGNKFFIESDYRGSGAFPITFTRTYNSYDLGWRFAYTQRIEREDEDTVLARRPDGRTFAFRRDNGGWHPDPDVTARLRRLTADDEHGPGWVYIRPDHTRERYDGQGRLTALQNPQGKEQTLSYAETAGGPQVTVTDPHGQELRIALNPAGTLPERITDARGRTTEYHYKDGLILTRVDHPDGTATEYLYEDPERPWLITGVLDENGDRSRRVEYDDQGRAIASERGGGAERVEVRYEGDDTTTLTNALGKRTTYRFETLHGVKKIIQEQSRATAHTEATTRDYAYDANGYLIAETDAKGHSTYYTRDENGLELSRTEALGEPAERTVTTQWDTDLRKPRVVTEGDLETRYTYDDEGRTVSRTETDLTTGATRTTRYTYTADGRLKTVDGPRDDVADVTTYRYDAAGRLSRVTNAAGHTTEIVERDGLGRPTLIRDPNGLETAMAYDGRGRLVERSVGGETTALEYDDAGNLVRVTEPGGATLEYTYDAAGRVTALRDGEGNRIEYTLDAAGNRTEERIYDDTGSLARIHKRAFDALSRTLKSIGARGQTTRHAYDANGNRTRTTDPLGRVHRNAYDALNRLLEQTDPLGGETRYDHDDQDRVTAVTDPNGNTTTYEYNAFGDRVERTSPDTGTTTYEYDAAGNLVAETDAKGQTTTHTYDALNRRTRTAFADGSEIVYTYDSAENGIGRLAEVEDPSGRTEYQYDAHGRGTRRTQTIATGNGSTQALTTRYAYNRAGQLAELTYPSGMTVGYAYENGKIRKVTVNGETVVRNVAHAPFGPVAGWTWSDGTRHRRTYDQDGRLVEQTLAGARRDLAYDPVGNITGITDPADSRSYDYDALDRLTEARADTFNLAWAYDANGNRTERTDHQTGETTDYTIAPDSNRLQAVADTAFEHDANGNLIEDGDHTYHYNARNRLVDVDDGATARYRYNAAGQRVYKRALLEEGADPDLNGDGEVTEADLHVLQEYIRQGDAPVSADLNGDGEVNGQDTPCIATRIGADKNQGRGKGRNRKAERAHTPEHDKGPHGCLPVPEPETRLYAYDEWRMLGAYDADGAAVQETVWLGDLPIATVRDGKVYHVHTDHLGTPRAVTDPTNGAAVWRWTSDPFGRAKANEDPDGNGKEFTYNLRFPGQYYDQETGKHYNYFRDYESGIGGYIQPDPIGLKGGSTNLYGYVKNNPVNLRDPRGEEIPTVAWCGLAAAVYGGTQLVSSTDQLFESTKLLRRQIERIDKRMASCSVEKYRELEKIKRRLLKAHLKAASKYAESNESLSGELKTGILASGCAVLLAAPGV</sequence>
<dbReference type="InterPro" id="IPR045351">
    <property type="entry name" value="DUF6531"/>
</dbReference>
<dbReference type="GO" id="GO:0000272">
    <property type="term" value="P:polysaccharide catabolic process"/>
    <property type="evidence" value="ECO:0007669"/>
    <property type="project" value="InterPro"/>
</dbReference>
<organism evidence="7 8">
    <name type="scientific">Thiohalorhabdus denitrificans</name>
    <dbReference type="NCBI Taxonomy" id="381306"/>
    <lineage>
        <taxon>Bacteria</taxon>
        <taxon>Pseudomonadati</taxon>
        <taxon>Pseudomonadota</taxon>
        <taxon>Gammaproteobacteria</taxon>
        <taxon>Thiohalorhabdales</taxon>
        <taxon>Thiohalorhabdaceae</taxon>
        <taxon>Thiohalorhabdus</taxon>
    </lineage>
</organism>
<dbReference type="InterPro" id="IPR050708">
    <property type="entry name" value="T6SS_VgrG/RHS"/>
</dbReference>
<dbReference type="Pfam" id="PF20148">
    <property type="entry name" value="DUF6531"/>
    <property type="match status" value="1"/>
</dbReference>
<dbReference type="InterPro" id="IPR031325">
    <property type="entry name" value="RHS_repeat"/>
</dbReference>
<dbReference type="NCBIfam" id="TIGR01643">
    <property type="entry name" value="YD_repeat_2x"/>
    <property type="match status" value="13"/>
</dbReference>
<dbReference type="InterPro" id="IPR056823">
    <property type="entry name" value="TEN-like_YD-shell"/>
</dbReference>
<dbReference type="SUPFAM" id="SSF63446">
    <property type="entry name" value="Type I dockerin domain"/>
    <property type="match status" value="1"/>
</dbReference>